<evidence type="ECO:0000256" key="2">
    <source>
        <dbReference type="ARBA" id="ARBA00023082"/>
    </source>
</evidence>
<accession>A0AAW6TVP2</accession>
<dbReference type="InterPro" id="IPR039425">
    <property type="entry name" value="RNA_pol_sigma-70-like"/>
</dbReference>
<evidence type="ECO:0000256" key="3">
    <source>
        <dbReference type="ARBA" id="ARBA00023125"/>
    </source>
</evidence>
<dbReference type="Pfam" id="PF04542">
    <property type="entry name" value="Sigma70_r2"/>
    <property type="match status" value="1"/>
</dbReference>
<dbReference type="Gene3D" id="1.10.1740.10">
    <property type="match status" value="1"/>
</dbReference>
<feature type="domain" description="RNA polymerase sigma-70 region 2" evidence="5">
    <location>
        <begin position="26"/>
        <end position="92"/>
    </location>
</feature>
<dbReference type="InterPro" id="IPR014284">
    <property type="entry name" value="RNA_pol_sigma-70_dom"/>
</dbReference>
<organism evidence="6 7">
    <name type="scientific">Anaerobaca lacustris</name>
    <dbReference type="NCBI Taxonomy" id="3044600"/>
    <lineage>
        <taxon>Bacteria</taxon>
        <taxon>Pseudomonadati</taxon>
        <taxon>Planctomycetota</taxon>
        <taxon>Phycisphaerae</taxon>
        <taxon>Sedimentisphaerales</taxon>
        <taxon>Anaerobacaceae</taxon>
        <taxon>Anaerobaca</taxon>
    </lineage>
</organism>
<name>A0AAW6TVP2_9BACT</name>
<dbReference type="PANTHER" id="PTHR43133">
    <property type="entry name" value="RNA POLYMERASE ECF-TYPE SIGMA FACTO"/>
    <property type="match status" value="1"/>
</dbReference>
<gene>
    <name evidence="6" type="ORF">QJ522_04710</name>
</gene>
<evidence type="ECO:0000313" key="7">
    <source>
        <dbReference type="Proteomes" id="UP001431776"/>
    </source>
</evidence>
<sequence length="301" mass="34367">MNDPGQTDQSTLEAIRRGDGQAWARLIDEYQGRLLRFALTRVSQPADAEDVVQETFTSFVRAIDRIRLKVSIETYLFGILRNEIVNRFRSQAAGTICLIQDIYQTRGDTDAGNPLDQVAAGDPGVSWCLCRDEQEQLQRDVLAQALRQFVADFKEAGKLRDLKIAELLFYCKVPNQDVAGLLALDDGLVRVVKHRCLKRIRDYCLKLCPPTDQSFCCSQDLLTETWESHRLSCPKRSTLGAFLLEMLEAEWFDYVDFHLATVGCRFCRASFKDLKEQRNGPEQDEFRRRLVTSTVGFLSQP</sequence>
<proteinExistence type="predicted"/>
<keyword evidence="3" id="KW-0238">DNA-binding</keyword>
<evidence type="ECO:0000259" key="5">
    <source>
        <dbReference type="Pfam" id="PF04542"/>
    </source>
</evidence>
<dbReference type="InterPro" id="IPR007627">
    <property type="entry name" value="RNA_pol_sigma70_r2"/>
</dbReference>
<dbReference type="RefSeq" id="WP_349243740.1">
    <property type="nucleotide sequence ID" value="NZ_JASCXX010000004.1"/>
</dbReference>
<dbReference type="NCBIfam" id="TIGR02937">
    <property type="entry name" value="sigma70-ECF"/>
    <property type="match status" value="1"/>
</dbReference>
<keyword evidence="7" id="KW-1185">Reference proteome</keyword>
<keyword evidence="2" id="KW-0731">Sigma factor</keyword>
<evidence type="ECO:0000313" key="6">
    <source>
        <dbReference type="EMBL" id="MDI6448334.1"/>
    </source>
</evidence>
<dbReference type="AlphaFoldDB" id="A0AAW6TVP2"/>
<dbReference type="PANTHER" id="PTHR43133:SF8">
    <property type="entry name" value="RNA POLYMERASE SIGMA FACTOR HI_1459-RELATED"/>
    <property type="match status" value="1"/>
</dbReference>
<dbReference type="InterPro" id="IPR013325">
    <property type="entry name" value="RNA_pol_sigma_r2"/>
</dbReference>
<keyword evidence="4" id="KW-0804">Transcription</keyword>
<evidence type="ECO:0000256" key="1">
    <source>
        <dbReference type="ARBA" id="ARBA00023015"/>
    </source>
</evidence>
<dbReference type="SUPFAM" id="SSF88946">
    <property type="entry name" value="Sigma2 domain of RNA polymerase sigma factors"/>
    <property type="match status" value="1"/>
</dbReference>
<comment type="caution">
    <text evidence="6">The sequence shown here is derived from an EMBL/GenBank/DDBJ whole genome shotgun (WGS) entry which is preliminary data.</text>
</comment>
<dbReference type="EMBL" id="JASCXX010000004">
    <property type="protein sequence ID" value="MDI6448334.1"/>
    <property type="molecule type" value="Genomic_DNA"/>
</dbReference>
<dbReference type="GO" id="GO:0016987">
    <property type="term" value="F:sigma factor activity"/>
    <property type="evidence" value="ECO:0007669"/>
    <property type="project" value="UniProtKB-KW"/>
</dbReference>
<keyword evidence="1" id="KW-0805">Transcription regulation</keyword>
<dbReference type="Proteomes" id="UP001431776">
    <property type="component" value="Unassembled WGS sequence"/>
</dbReference>
<dbReference type="GO" id="GO:0006352">
    <property type="term" value="P:DNA-templated transcription initiation"/>
    <property type="evidence" value="ECO:0007669"/>
    <property type="project" value="InterPro"/>
</dbReference>
<evidence type="ECO:0000256" key="4">
    <source>
        <dbReference type="ARBA" id="ARBA00023163"/>
    </source>
</evidence>
<dbReference type="GO" id="GO:0003677">
    <property type="term" value="F:DNA binding"/>
    <property type="evidence" value="ECO:0007669"/>
    <property type="project" value="UniProtKB-KW"/>
</dbReference>
<reference evidence="6" key="1">
    <citation type="submission" date="2023-05" db="EMBL/GenBank/DDBJ databases">
        <title>Anaerotaeda fermentans gen. nov., sp. nov., a novel anaerobic planctomycete of the new family within the order Sedimentisphaerales isolated from Taman Peninsula, Russia.</title>
        <authorList>
            <person name="Khomyakova M.A."/>
            <person name="Merkel A.Y."/>
            <person name="Slobodkin A.I."/>
        </authorList>
    </citation>
    <scope>NUCLEOTIDE SEQUENCE</scope>
    <source>
        <strain evidence="6">M17dextr</strain>
    </source>
</reference>
<protein>
    <submittedName>
        <fullName evidence="6">Sigma-70 family RNA polymerase sigma factor</fullName>
    </submittedName>
</protein>